<proteinExistence type="predicted"/>
<keyword evidence="1" id="KW-0732">Signal</keyword>
<evidence type="ECO:0000313" key="2">
    <source>
        <dbReference type="EMBL" id="JAS18538.1"/>
    </source>
</evidence>
<protein>
    <submittedName>
        <fullName evidence="2">Uncharacterized protein</fullName>
    </submittedName>
</protein>
<dbReference type="EMBL" id="GEDC01018760">
    <property type="protein sequence ID" value="JAS18538.1"/>
    <property type="molecule type" value="Transcribed_RNA"/>
</dbReference>
<feature type="chain" id="PRO_5008580776" evidence="1">
    <location>
        <begin position="24"/>
        <end position="245"/>
    </location>
</feature>
<evidence type="ECO:0000256" key="1">
    <source>
        <dbReference type="SAM" id="SignalP"/>
    </source>
</evidence>
<accession>A0A1B6CYR9</accession>
<reference evidence="2" key="1">
    <citation type="submission" date="2015-12" db="EMBL/GenBank/DDBJ databases">
        <title>De novo transcriptome assembly of four potential Pierce s Disease insect vectors from Arizona vineyards.</title>
        <authorList>
            <person name="Tassone E.E."/>
        </authorList>
    </citation>
    <scope>NUCLEOTIDE SEQUENCE</scope>
</reference>
<gene>
    <name evidence="2" type="ORF">g.5683</name>
</gene>
<organism evidence="2">
    <name type="scientific">Clastoptera arizonana</name>
    <name type="common">Arizona spittle bug</name>
    <dbReference type="NCBI Taxonomy" id="38151"/>
    <lineage>
        <taxon>Eukaryota</taxon>
        <taxon>Metazoa</taxon>
        <taxon>Ecdysozoa</taxon>
        <taxon>Arthropoda</taxon>
        <taxon>Hexapoda</taxon>
        <taxon>Insecta</taxon>
        <taxon>Pterygota</taxon>
        <taxon>Neoptera</taxon>
        <taxon>Paraneoptera</taxon>
        <taxon>Hemiptera</taxon>
        <taxon>Auchenorrhyncha</taxon>
        <taxon>Cercopoidea</taxon>
        <taxon>Clastopteridae</taxon>
        <taxon>Clastoptera</taxon>
    </lineage>
</organism>
<name>A0A1B6CYR9_9HEMI</name>
<feature type="non-terminal residue" evidence="2">
    <location>
        <position position="1"/>
    </location>
</feature>
<sequence>GIMRGNILIYLAVLVVSLKKVETKCAEHGDYCYSSSDCCNNICHSNICGVCKLWGKCTYDGECCSQTCLNQHCTPTGHKCYEDGKNCKIDRDCCSKQCFNKHCLPAVPTTLAPTLKPCKASGVYCSNNEDCCGGYSCIPSYRGSQLVGHKCKNSCIKLKGRCDADEQCCPGLKCSQGRCKSQLCVNTDEHCKRDEDCCEGRCAEDKACIPCSTEGEFCLRTEHCCTNFDCTYYSCHKMIDVDIPV</sequence>
<feature type="signal peptide" evidence="1">
    <location>
        <begin position="1"/>
        <end position="23"/>
    </location>
</feature>
<dbReference type="AlphaFoldDB" id="A0A1B6CYR9"/>